<evidence type="ECO:0000256" key="3">
    <source>
        <dbReference type="ARBA" id="ARBA00023136"/>
    </source>
</evidence>
<dbReference type="Gene3D" id="3.40.50.1820">
    <property type="entry name" value="alpha/beta hydrolase"/>
    <property type="match status" value="1"/>
</dbReference>
<sequence>MTTPPPSANTLDLRPLMFETFVCTLAVMSFVALVGPLARKLGLAPWQAGAAVTVGGIAWMLAARPWGIASDRHGRRRILLGGLAGFALSYGSLCLFIVLALHWTLPTLFAFAGIVLLRGLAGGFYAAVPACTAALVADHVEAQRRAAALAGLGAASAIGMVIGPGLAGLLATHGLVLPLLVTGALPWSPCWRSGAGCRARRRQPNRGAALAIGDRRLRRPLAVGFVAMFSVTVAQITVGFFALDRLRLDSADAARVAGIALTAVGVALILAQLLVRRLDWPPPRLIRVGGLVAAIGFAAVCFADSPPLLWLAFFVAAAGMGWVFPAVSALNANAVRAEEQGAAAGTLVAVHGFGLISGPLLGTLLPNWTAAPLRAGRSAAGAGGVLAEPTDAPVETRRSTMTAVDLLLVATLLAALLAWWIPALPGHRGLLALASTLALGAGLYAAWDDRWQAGVGAFAGFSLLLGACLRRKPERGLPFRTGSLYGLLVLLAIAALYLFPVAPLPAPRQPYAVGVRDFELDDPSRPGLLGAPAGQPRRLLVRAWYPARPIAGAAPRHYFDPGEARSTARGFGEILGFPPLLTYLKHLRTNSYPDAPLRDDSARLPVVFYSHGYSAFAGGNWTLMEELASHGYAVYAIQHSGDASPTRLPDGTLLPMDPGLVEHLRRAAHDGLPQAMRQGYVSDDLDQRLDGQLHTALDLPAPANRAVNLSAPVWLADRLFVHDRLQAGEVPDRVADLVAASDFAHTGEMGMSFGGSTTGAVCMVDRRCAAAVNLDGGDFDFAPFDSDLPAPLLMLHADLGNFYRLFGIEPPARPRSFNDFSYERFEHAGQRQDIHRLVLRDSAHAGLTDNPLFIRRPLRDGLLGSAPTEVLIQAPNALVLGFFDHYLRGRANDFPQAQMARFPAWLTRYDNSAVRDWWLAKPEAQRLALRQRIDEMKRRKTGLDLP</sequence>
<feature type="transmembrane region" description="Helical" evidence="4">
    <location>
        <begin position="403"/>
        <end position="422"/>
    </location>
</feature>
<feature type="transmembrane region" description="Helical" evidence="4">
    <location>
        <begin position="44"/>
        <end position="66"/>
    </location>
</feature>
<dbReference type="CDD" id="cd17330">
    <property type="entry name" value="MFS_SLC46_TetA_like"/>
    <property type="match status" value="1"/>
</dbReference>
<keyword evidence="3 4" id="KW-0472">Membrane</keyword>
<dbReference type="InterPro" id="IPR036259">
    <property type="entry name" value="MFS_trans_sf"/>
</dbReference>
<dbReference type="GO" id="GO:0022857">
    <property type="term" value="F:transmembrane transporter activity"/>
    <property type="evidence" value="ECO:0007669"/>
    <property type="project" value="InterPro"/>
</dbReference>
<accession>A0A5E5QTP7</accession>
<feature type="transmembrane region" description="Helical" evidence="4">
    <location>
        <begin position="221"/>
        <end position="242"/>
    </location>
</feature>
<organism evidence="6">
    <name type="scientific">Pseudomonas aeruginosa</name>
    <dbReference type="NCBI Taxonomy" id="287"/>
    <lineage>
        <taxon>Bacteria</taxon>
        <taxon>Pseudomonadati</taxon>
        <taxon>Pseudomonadota</taxon>
        <taxon>Gammaproteobacteria</taxon>
        <taxon>Pseudomonadales</taxon>
        <taxon>Pseudomonadaceae</taxon>
        <taxon>Pseudomonas</taxon>
    </lineage>
</organism>
<feature type="transmembrane region" description="Helical" evidence="4">
    <location>
        <begin position="16"/>
        <end position="38"/>
    </location>
</feature>
<feature type="transmembrane region" description="Helical" evidence="4">
    <location>
        <begin position="78"/>
        <end position="103"/>
    </location>
</feature>
<dbReference type="PROSITE" id="PS50850">
    <property type="entry name" value="MFS"/>
    <property type="match status" value="1"/>
</dbReference>
<feature type="transmembrane region" description="Helical" evidence="4">
    <location>
        <begin position="148"/>
        <end position="169"/>
    </location>
</feature>
<feature type="transmembrane region" description="Helical" evidence="4">
    <location>
        <begin position="482"/>
        <end position="499"/>
    </location>
</feature>
<evidence type="ECO:0000256" key="4">
    <source>
        <dbReference type="SAM" id="Phobius"/>
    </source>
</evidence>
<feature type="transmembrane region" description="Helical" evidence="4">
    <location>
        <begin position="285"/>
        <end position="303"/>
    </location>
</feature>
<dbReference type="Gene3D" id="1.20.1250.20">
    <property type="entry name" value="MFS general substrate transporter like domains"/>
    <property type="match status" value="1"/>
</dbReference>
<dbReference type="PANTHER" id="PTHR23546:SF1">
    <property type="entry name" value="MEMBRANE PROTEIN"/>
    <property type="match status" value="1"/>
</dbReference>
<reference evidence="6" key="1">
    <citation type="submission" date="2019-09" db="EMBL/GenBank/DDBJ databases">
        <authorList>
            <person name="Gross C."/>
            <person name="Bohn E."/>
        </authorList>
    </citation>
    <scope>NUCLEOTIDE SEQUENCE</scope>
    <source>
        <strain evidence="6">ID40</strain>
    </source>
</reference>
<dbReference type="SUPFAM" id="SSF53474">
    <property type="entry name" value="alpha/beta-Hydrolases"/>
    <property type="match status" value="1"/>
</dbReference>
<dbReference type="EMBL" id="LR700248">
    <property type="protein sequence ID" value="VVH79486.1"/>
    <property type="molecule type" value="Genomic_DNA"/>
</dbReference>
<evidence type="ECO:0000313" key="6">
    <source>
        <dbReference type="EMBL" id="VVH79486.1"/>
    </source>
</evidence>
<evidence type="ECO:0000259" key="5">
    <source>
        <dbReference type="PROSITE" id="PS50850"/>
    </source>
</evidence>
<feature type="transmembrane region" description="Helical" evidence="4">
    <location>
        <begin position="309"/>
        <end position="330"/>
    </location>
</feature>
<keyword evidence="2 4" id="KW-1133">Transmembrane helix</keyword>
<evidence type="ECO:0000256" key="2">
    <source>
        <dbReference type="ARBA" id="ARBA00022989"/>
    </source>
</evidence>
<keyword evidence="1 4" id="KW-0812">Transmembrane</keyword>
<feature type="transmembrane region" description="Helical" evidence="4">
    <location>
        <begin position="342"/>
        <end position="365"/>
    </location>
</feature>
<feature type="transmembrane region" description="Helical" evidence="4">
    <location>
        <begin position="109"/>
        <end position="136"/>
    </location>
</feature>
<dbReference type="AlphaFoldDB" id="A0A5E5QTP7"/>
<feature type="transmembrane region" description="Helical" evidence="4">
    <location>
        <begin position="453"/>
        <end position="470"/>
    </location>
</feature>
<dbReference type="SUPFAM" id="SSF103473">
    <property type="entry name" value="MFS general substrate transporter"/>
    <property type="match status" value="1"/>
</dbReference>
<proteinExistence type="predicted"/>
<dbReference type="InterPro" id="IPR029058">
    <property type="entry name" value="AB_hydrolase_fold"/>
</dbReference>
<dbReference type="InterPro" id="IPR011701">
    <property type="entry name" value="MFS"/>
</dbReference>
<name>A0A5E5QTP7_PSEAI</name>
<dbReference type="PANTHER" id="PTHR23546">
    <property type="entry name" value="TRANSPORT PROTEIN"/>
    <property type="match status" value="1"/>
</dbReference>
<protein>
    <submittedName>
        <fullName evidence="6">Tetracycline resistance protein, class C</fullName>
    </submittedName>
</protein>
<feature type="transmembrane region" description="Helical" evidence="4">
    <location>
        <begin position="254"/>
        <end position="273"/>
    </location>
</feature>
<dbReference type="Pfam" id="PF07690">
    <property type="entry name" value="MFS_1"/>
    <property type="match status" value="2"/>
</dbReference>
<gene>
    <name evidence="6" type="primary">tetA_1</name>
    <name evidence="6" type="ORF">TUEID40_00634</name>
</gene>
<dbReference type="InterPro" id="IPR020846">
    <property type="entry name" value="MFS_dom"/>
</dbReference>
<feature type="transmembrane region" description="Helical" evidence="4">
    <location>
        <begin position="175"/>
        <end position="194"/>
    </location>
</feature>
<feature type="domain" description="Major facilitator superfamily (MFS) profile" evidence="5">
    <location>
        <begin position="12"/>
        <end position="426"/>
    </location>
</feature>
<evidence type="ECO:0000256" key="1">
    <source>
        <dbReference type="ARBA" id="ARBA00022692"/>
    </source>
</evidence>
<feature type="transmembrane region" description="Helical" evidence="4">
    <location>
        <begin position="429"/>
        <end position="447"/>
    </location>
</feature>
<dbReference type="Pfam" id="PF03403">
    <property type="entry name" value="PAF-AH_p_II"/>
    <property type="match status" value="1"/>
</dbReference>